<accession>A0ACB9D239</accession>
<evidence type="ECO:0000313" key="1">
    <source>
        <dbReference type="EMBL" id="KAI3740518.1"/>
    </source>
</evidence>
<sequence>MKSKWSRMIQTHKWLWWRNSVWRRWSRCRHLWRSDEWELKEKEKVAVGIHSGGESEVKKPDLWRSDDARDGRMMLRMEDLQPQEESLVGELVGSPDLCSMEAGSVIVALVGQSLVGDNGR</sequence>
<organism evidence="1 2">
    <name type="scientific">Cichorium intybus</name>
    <name type="common">Chicory</name>
    <dbReference type="NCBI Taxonomy" id="13427"/>
    <lineage>
        <taxon>Eukaryota</taxon>
        <taxon>Viridiplantae</taxon>
        <taxon>Streptophyta</taxon>
        <taxon>Embryophyta</taxon>
        <taxon>Tracheophyta</taxon>
        <taxon>Spermatophyta</taxon>
        <taxon>Magnoliopsida</taxon>
        <taxon>eudicotyledons</taxon>
        <taxon>Gunneridae</taxon>
        <taxon>Pentapetalae</taxon>
        <taxon>asterids</taxon>
        <taxon>campanulids</taxon>
        <taxon>Asterales</taxon>
        <taxon>Asteraceae</taxon>
        <taxon>Cichorioideae</taxon>
        <taxon>Cichorieae</taxon>
        <taxon>Cichoriinae</taxon>
        <taxon>Cichorium</taxon>
    </lineage>
</organism>
<reference evidence="2" key="1">
    <citation type="journal article" date="2022" name="Mol. Ecol. Resour.">
        <title>The genomes of chicory, endive, great burdock and yacon provide insights into Asteraceae palaeo-polyploidization history and plant inulin production.</title>
        <authorList>
            <person name="Fan W."/>
            <person name="Wang S."/>
            <person name="Wang H."/>
            <person name="Wang A."/>
            <person name="Jiang F."/>
            <person name="Liu H."/>
            <person name="Zhao H."/>
            <person name="Xu D."/>
            <person name="Zhang Y."/>
        </authorList>
    </citation>
    <scope>NUCLEOTIDE SEQUENCE [LARGE SCALE GENOMIC DNA]</scope>
    <source>
        <strain evidence="2">cv. Punajuju</strain>
    </source>
</reference>
<dbReference type="EMBL" id="CM042013">
    <property type="protein sequence ID" value="KAI3740518.1"/>
    <property type="molecule type" value="Genomic_DNA"/>
</dbReference>
<reference evidence="1 2" key="2">
    <citation type="journal article" date="2022" name="Mol. Ecol. Resour.">
        <title>The genomes of chicory, endive, great burdock and yacon provide insights into Asteraceae paleo-polyploidization history and plant inulin production.</title>
        <authorList>
            <person name="Fan W."/>
            <person name="Wang S."/>
            <person name="Wang H."/>
            <person name="Wang A."/>
            <person name="Jiang F."/>
            <person name="Liu H."/>
            <person name="Zhao H."/>
            <person name="Xu D."/>
            <person name="Zhang Y."/>
        </authorList>
    </citation>
    <scope>NUCLEOTIDE SEQUENCE [LARGE SCALE GENOMIC DNA]</scope>
    <source>
        <strain evidence="2">cv. Punajuju</strain>
        <tissue evidence="1">Leaves</tissue>
    </source>
</reference>
<gene>
    <name evidence="1" type="ORF">L2E82_30985</name>
</gene>
<dbReference type="Proteomes" id="UP001055811">
    <property type="component" value="Linkage Group LG05"/>
</dbReference>
<evidence type="ECO:0000313" key="2">
    <source>
        <dbReference type="Proteomes" id="UP001055811"/>
    </source>
</evidence>
<protein>
    <submittedName>
        <fullName evidence="1">Uncharacterized protein</fullName>
    </submittedName>
</protein>
<proteinExistence type="predicted"/>
<keyword evidence="2" id="KW-1185">Reference proteome</keyword>
<name>A0ACB9D239_CICIN</name>
<comment type="caution">
    <text evidence="1">The sequence shown here is derived from an EMBL/GenBank/DDBJ whole genome shotgun (WGS) entry which is preliminary data.</text>
</comment>